<evidence type="ECO:0000313" key="5">
    <source>
        <dbReference type="Proteomes" id="UP000254193"/>
    </source>
</evidence>
<feature type="chain" id="PRO_5042690941" evidence="1">
    <location>
        <begin position="22"/>
        <end position="170"/>
    </location>
</feature>
<evidence type="ECO:0000313" key="2">
    <source>
        <dbReference type="EMBL" id="ARB05261.1"/>
    </source>
</evidence>
<reference evidence="3 5" key="2">
    <citation type="submission" date="2018-06" db="EMBL/GenBank/DDBJ databases">
        <authorList>
            <consortium name="Pathogen Informatics"/>
            <person name="Doyle S."/>
        </authorList>
    </citation>
    <scope>NUCLEOTIDE SEQUENCE [LARGE SCALE GENOMIC DNA]</scope>
    <source>
        <strain evidence="3 5">NCTC10616</strain>
    </source>
</reference>
<evidence type="ECO:0000313" key="3">
    <source>
        <dbReference type="EMBL" id="SUA17533.1"/>
    </source>
</evidence>
<sequence>MKKILILSAAALMLAACQSGRAPKNVHTASAGTPAGESCKVIRGDTAGGGKNIIYRCSNGQAAINAAIADGVLESGIPVSFGGGGVPVANGRNLVTRQAANGVGKSDSEACERALINAARKFQQTAGKLGGRSITGFHSYFDKQPLQGGQYDCQAGSFHVRVVMRANVVR</sequence>
<organism evidence="3 5">
    <name type="scientific">Neisseria lactamica</name>
    <dbReference type="NCBI Taxonomy" id="486"/>
    <lineage>
        <taxon>Bacteria</taxon>
        <taxon>Pseudomonadati</taxon>
        <taxon>Pseudomonadota</taxon>
        <taxon>Betaproteobacteria</taxon>
        <taxon>Neisseriales</taxon>
        <taxon>Neisseriaceae</taxon>
        <taxon>Neisseria</taxon>
    </lineage>
</organism>
<dbReference type="EMBL" id="CP019894">
    <property type="protein sequence ID" value="ARB05261.1"/>
    <property type="molecule type" value="Genomic_DNA"/>
</dbReference>
<dbReference type="RefSeq" id="WP_003714353.1">
    <property type="nucleotide sequence ID" value="NZ_CAUJPR010000051.1"/>
</dbReference>
<proteinExistence type="predicted"/>
<accession>A0A1V0DW75</accession>
<dbReference type="Proteomes" id="UP000254193">
    <property type="component" value="Unassembled WGS sequence"/>
</dbReference>
<keyword evidence="1" id="KW-0732">Signal</keyword>
<evidence type="ECO:0000313" key="4">
    <source>
        <dbReference type="Proteomes" id="UP000191249"/>
    </source>
</evidence>
<name>A0A1V0DW75_NEILA</name>
<dbReference type="AlphaFoldDB" id="A0A1V0DW75"/>
<gene>
    <name evidence="2" type="ORF">B2G52_10660</name>
    <name evidence="3" type="ORF">NCTC10616_01213</name>
</gene>
<keyword evidence="5" id="KW-1185">Reference proteome</keyword>
<protein>
    <submittedName>
        <fullName evidence="2">Excinuclease</fullName>
    </submittedName>
</protein>
<dbReference type="EMBL" id="UGRO01000002">
    <property type="protein sequence ID" value="SUA17533.1"/>
    <property type="molecule type" value="Genomic_DNA"/>
</dbReference>
<dbReference type="GeneID" id="61224632"/>
<feature type="signal peptide" evidence="1">
    <location>
        <begin position="1"/>
        <end position="21"/>
    </location>
</feature>
<reference evidence="2 4" key="1">
    <citation type="submission" date="2017-03" db="EMBL/GenBank/DDBJ databases">
        <title>N. lactamica Y92-1009 whole genome sequence.</title>
        <authorList>
            <person name="Pandey A.K."/>
            <person name="Read R.C."/>
        </authorList>
    </citation>
    <scope>NUCLEOTIDE SEQUENCE [LARGE SCALE GENOMIC DNA]</scope>
    <source>
        <strain evidence="2 4">Y92-1009</strain>
    </source>
</reference>
<dbReference type="Proteomes" id="UP000191249">
    <property type="component" value="Chromosome"/>
</dbReference>
<dbReference type="PROSITE" id="PS51257">
    <property type="entry name" value="PROKAR_LIPOPROTEIN"/>
    <property type="match status" value="1"/>
</dbReference>
<evidence type="ECO:0000256" key="1">
    <source>
        <dbReference type="SAM" id="SignalP"/>
    </source>
</evidence>